<reference evidence="9" key="1">
    <citation type="submission" date="2022-11" db="EMBL/GenBank/DDBJ databases">
        <title>Parathalassolutuus dongxingensis gen. nov., sp. nov., a novel member of family Oceanospirillaceae isolated from a coastal shrimp pond in Guangxi, China.</title>
        <authorList>
            <person name="Chen H."/>
        </authorList>
    </citation>
    <scope>NUCLEOTIDE SEQUENCE</scope>
    <source>
        <strain evidence="9">G-43</strain>
    </source>
</reference>
<proteinExistence type="inferred from homology"/>
<evidence type="ECO:0000256" key="2">
    <source>
        <dbReference type="ARBA" id="ARBA00022676"/>
    </source>
</evidence>
<evidence type="ECO:0000256" key="1">
    <source>
        <dbReference type="ARBA" id="ARBA00009481"/>
    </source>
</evidence>
<evidence type="ECO:0000313" key="10">
    <source>
        <dbReference type="Proteomes" id="UP001150830"/>
    </source>
</evidence>
<evidence type="ECO:0000313" key="9">
    <source>
        <dbReference type="EMBL" id="MCY0966797.1"/>
    </source>
</evidence>
<evidence type="ECO:0000259" key="7">
    <source>
        <dbReference type="Pfam" id="PF00534"/>
    </source>
</evidence>
<keyword evidence="3" id="KW-0808">Transferase</keyword>
<dbReference type="EMBL" id="JAPNOA010000056">
    <property type="protein sequence ID" value="MCY0966797.1"/>
    <property type="molecule type" value="Genomic_DNA"/>
</dbReference>
<dbReference type="AlphaFoldDB" id="A0A9X3EFU9"/>
<gene>
    <name evidence="9" type="ORF">OUO13_16575</name>
</gene>
<dbReference type="Pfam" id="PF12038">
    <property type="entry name" value="QTMAN_N"/>
    <property type="match status" value="1"/>
</dbReference>
<dbReference type="RefSeq" id="WP_283174993.1">
    <property type="nucleotide sequence ID" value="NZ_JAPNOA010000056.1"/>
</dbReference>
<evidence type="ECO:0000256" key="3">
    <source>
        <dbReference type="ARBA" id="ARBA00022679"/>
    </source>
</evidence>
<comment type="caution">
    <text evidence="9">The sequence shown here is derived from an EMBL/GenBank/DDBJ whole genome shotgun (WGS) entry which is preliminary data.</text>
</comment>
<organism evidence="9 10">
    <name type="scientific">Parathalassolituus penaei</name>
    <dbReference type="NCBI Taxonomy" id="2997323"/>
    <lineage>
        <taxon>Bacteria</taxon>
        <taxon>Pseudomonadati</taxon>
        <taxon>Pseudomonadota</taxon>
        <taxon>Gammaproteobacteria</taxon>
        <taxon>Oceanospirillales</taxon>
        <taxon>Oceanospirillaceae</taxon>
        <taxon>Parathalassolituus</taxon>
    </lineage>
</organism>
<keyword evidence="2" id="KW-0328">Glycosyltransferase</keyword>
<dbReference type="InterPro" id="IPR051862">
    <property type="entry name" value="GT-like_domain_containing_1"/>
</dbReference>
<comment type="catalytic activity">
    <reaction evidence="6">
        <text>queuosine(34) in tRNA(Asp) + GDP-alpha-D-mannose = O-4''-alpha-D-mannosylqueuosine(34) in tRNA(Asp) + GDP + H(+)</text>
        <dbReference type="Rhea" id="RHEA:12885"/>
        <dbReference type="Rhea" id="RHEA-COMP:18572"/>
        <dbReference type="Rhea" id="RHEA-COMP:18581"/>
        <dbReference type="ChEBI" id="CHEBI:15378"/>
        <dbReference type="ChEBI" id="CHEBI:57527"/>
        <dbReference type="ChEBI" id="CHEBI:58189"/>
        <dbReference type="ChEBI" id="CHEBI:194431"/>
        <dbReference type="ChEBI" id="CHEBI:194442"/>
        <dbReference type="EC" id="2.4.1.110"/>
    </reaction>
    <physiologicalReaction direction="left-to-right" evidence="6">
        <dbReference type="Rhea" id="RHEA:12886"/>
    </physiologicalReaction>
</comment>
<dbReference type="Gene3D" id="3.40.50.2000">
    <property type="entry name" value="Glycogen Phosphorylase B"/>
    <property type="match status" value="1"/>
</dbReference>
<protein>
    <recommendedName>
        <fullName evidence="5">tRNA-queuosine alpha-mannosyltransferase</fullName>
        <ecNumber evidence="4">2.4.1.110</ecNumber>
    </recommendedName>
</protein>
<dbReference type="EC" id="2.4.1.110" evidence="4"/>
<dbReference type="PANTHER" id="PTHR13615">
    <property type="entry name" value="GLYCOSYLTRANSFERASE-LIKE 1"/>
    <property type="match status" value="1"/>
</dbReference>
<dbReference type="GO" id="GO:0016438">
    <property type="term" value="F:tRNA-queuosine(34) beta-mannosyltransferase activity"/>
    <property type="evidence" value="ECO:0007669"/>
    <property type="project" value="UniProtKB-EC"/>
</dbReference>
<evidence type="ECO:0000256" key="5">
    <source>
        <dbReference type="ARBA" id="ARBA00044539"/>
    </source>
</evidence>
<dbReference type="PANTHER" id="PTHR13615:SF3">
    <property type="entry name" value="GLYCOSYLTRANSFERASE-LIKE DOMAIN-CONTAINING PROTEIN 1"/>
    <property type="match status" value="1"/>
</dbReference>
<keyword evidence="10" id="KW-1185">Reference proteome</keyword>
<dbReference type="Pfam" id="PF00534">
    <property type="entry name" value="Glycos_transf_1"/>
    <property type="match status" value="1"/>
</dbReference>
<accession>A0A9X3EFU9</accession>
<evidence type="ECO:0000259" key="8">
    <source>
        <dbReference type="Pfam" id="PF12038"/>
    </source>
</evidence>
<feature type="domain" description="Glycosyl transferase family 1" evidence="7">
    <location>
        <begin position="185"/>
        <end position="294"/>
    </location>
</feature>
<dbReference type="InterPro" id="IPR001296">
    <property type="entry name" value="Glyco_trans_1"/>
</dbReference>
<feature type="domain" description="tRNA-queuosine alpha-mannosyltransferase N-terminal" evidence="8">
    <location>
        <begin position="5"/>
        <end position="172"/>
    </location>
</feature>
<name>A0A9X3EFU9_9GAMM</name>
<dbReference type="SUPFAM" id="SSF53756">
    <property type="entry name" value="UDP-Glycosyltransferase/glycogen phosphorylase"/>
    <property type="match status" value="1"/>
</dbReference>
<dbReference type="Proteomes" id="UP001150830">
    <property type="component" value="Unassembled WGS sequence"/>
</dbReference>
<sequence length="381" mass="42641">MSAPRILLLSAYRSDSHASWVDWLVQHLQADWRVLELPGRFFRWRIRGNPLSWLPELEALLANWQPERILATSMVDIATIKGLCPSLAAVPVSYYFHENQYAYPVTASQHSSVDPLMVQLYGALAADELLFNSLYNRDSYLDGVEQLLKRLPDAVPPGIRERLAGKCQWMPVVVNPVAASAAVERDPRLILWNHRWEYDKQPEAFIALLDALTAAGEEFRLALLGGRAPKTPPALKAIRERYADRILVDGRVSRAEYQQWLQRATVVVSTAIHEFQGLSMLEATSAGAIPLVPDRLCYVEQYPSVYRYPCCANVNVDAKSAAVSSESAAEREGRELVSLVQAAFAGQLPPCDVSNWLAGNSVTLWQQWLQTVSATRDRVLS</sequence>
<evidence type="ECO:0000256" key="6">
    <source>
        <dbReference type="ARBA" id="ARBA00048439"/>
    </source>
</evidence>
<comment type="similarity">
    <text evidence="1">Belongs to the glycosyltransferase group 1 family. Glycosyltransferase 4 subfamily.</text>
</comment>
<dbReference type="InterPro" id="IPR022701">
    <property type="entry name" value="QTMAN_N"/>
</dbReference>
<evidence type="ECO:0000256" key="4">
    <source>
        <dbReference type="ARBA" id="ARBA00044517"/>
    </source>
</evidence>